<dbReference type="InterPro" id="IPR019270">
    <property type="entry name" value="DUF2283"/>
</dbReference>
<sequence>MDKKLTFRYDRQGDILYINTCPSYSEQESEEIGDEIVARVNPKTGEIENIEVLFFSTRLFRTEIFDLPITAHFAHSRLAADRTSMSQSGKYDNH</sequence>
<evidence type="ECO:0000313" key="2">
    <source>
        <dbReference type="Proteomes" id="UP000663720"/>
    </source>
</evidence>
<dbReference type="AlphaFoldDB" id="A0A975B8W2"/>
<accession>A0A975B8W2</accession>
<dbReference type="RefSeq" id="WP_207687109.1">
    <property type="nucleotide sequence ID" value="NZ_CP061799.1"/>
</dbReference>
<proteinExistence type="predicted"/>
<dbReference type="EMBL" id="CP061799">
    <property type="protein sequence ID" value="QTA81033.1"/>
    <property type="molecule type" value="Genomic_DNA"/>
</dbReference>
<protein>
    <submittedName>
        <fullName evidence="1">DUF2283</fullName>
    </submittedName>
</protein>
<evidence type="ECO:0000313" key="1">
    <source>
        <dbReference type="EMBL" id="QTA81033.1"/>
    </source>
</evidence>
<dbReference type="KEGG" id="dli:dnl_33560"/>
<dbReference type="Proteomes" id="UP000663720">
    <property type="component" value="Chromosome"/>
</dbReference>
<name>A0A975B8W2_9BACT</name>
<organism evidence="1 2">
    <name type="scientific">Desulfonema limicola</name>
    <dbReference type="NCBI Taxonomy" id="45656"/>
    <lineage>
        <taxon>Bacteria</taxon>
        <taxon>Pseudomonadati</taxon>
        <taxon>Thermodesulfobacteriota</taxon>
        <taxon>Desulfobacteria</taxon>
        <taxon>Desulfobacterales</taxon>
        <taxon>Desulfococcaceae</taxon>
        <taxon>Desulfonema</taxon>
    </lineage>
</organism>
<gene>
    <name evidence="1" type="ORF">dnl_33560</name>
</gene>
<reference evidence="1" key="1">
    <citation type="journal article" date="2021" name="Microb. Physiol.">
        <title>Proteogenomic Insights into the Physiology of Marine, Sulfate-Reducing, Filamentous Desulfonema limicola and Desulfonema magnum.</title>
        <authorList>
            <person name="Schnaars V."/>
            <person name="Wohlbrand L."/>
            <person name="Scheve S."/>
            <person name="Hinrichs C."/>
            <person name="Reinhardt R."/>
            <person name="Rabus R."/>
        </authorList>
    </citation>
    <scope>NUCLEOTIDE SEQUENCE</scope>
    <source>
        <strain evidence="1">5ac10</strain>
    </source>
</reference>
<keyword evidence="2" id="KW-1185">Reference proteome</keyword>
<dbReference type="Pfam" id="PF10049">
    <property type="entry name" value="DUF2283"/>
    <property type="match status" value="1"/>
</dbReference>